<evidence type="ECO:0000259" key="1">
    <source>
        <dbReference type="Pfam" id="PF00171"/>
    </source>
</evidence>
<dbReference type="SUPFAM" id="SSF53720">
    <property type="entry name" value="ALDH-like"/>
    <property type="match status" value="1"/>
</dbReference>
<dbReference type="EMBL" id="QXEC01000006">
    <property type="protein sequence ID" value="RIV39337.1"/>
    <property type="molecule type" value="Genomic_DNA"/>
</dbReference>
<evidence type="ECO:0000313" key="3">
    <source>
        <dbReference type="Proteomes" id="UP000283832"/>
    </source>
</evidence>
<reference evidence="2 3" key="1">
    <citation type="submission" date="2018-08" db="EMBL/GenBank/DDBJ databases">
        <title>Jishengella sp. nov., isolated from a root of Azadirachta indica A. Juss. var. siamensis Valenton.</title>
        <authorList>
            <person name="Kuncharoen N."/>
            <person name="Tanasupawat S."/>
            <person name="Kudo T."/>
            <person name="Ohkuma M."/>
        </authorList>
    </citation>
    <scope>NUCLEOTIDE SEQUENCE [LARGE SCALE GENOMIC DNA]</scope>
    <source>
        <strain evidence="2 3">AZ1-13</strain>
    </source>
</reference>
<dbReference type="GO" id="GO:0016620">
    <property type="term" value="F:oxidoreductase activity, acting on the aldehyde or oxo group of donors, NAD or NADP as acceptor"/>
    <property type="evidence" value="ECO:0007669"/>
    <property type="project" value="InterPro"/>
</dbReference>
<proteinExistence type="predicted"/>
<organism evidence="2 3">
    <name type="scientific">Micromonospora radicis</name>
    <dbReference type="NCBI Taxonomy" id="1894971"/>
    <lineage>
        <taxon>Bacteria</taxon>
        <taxon>Bacillati</taxon>
        <taxon>Actinomycetota</taxon>
        <taxon>Actinomycetes</taxon>
        <taxon>Micromonosporales</taxon>
        <taxon>Micromonosporaceae</taxon>
        <taxon>Micromonospora</taxon>
    </lineage>
</organism>
<feature type="domain" description="Aldehyde dehydrogenase" evidence="1">
    <location>
        <begin position="31"/>
        <end position="97"/>
    </location>
</feature>
<dbReference type="InterPro" id="IPR015590">
    <property type="entry name" value="Aldehyde_DH_dom"/>
</dbReference>
<dbReference type="InterPro" id="IPR016161">
    <property type="entry name" value="Ald_DH/histidinol_DH"/>
</dbReference>
<dbReference type="InterPro" id="IPR016163">
    <property type="entry name" value="Ald_DH_C"/>
</dbReference>
<sequence length="127" mass="13763">MGPRICAVPDTATRVRVAFRCTCLRPPQHHVEFLDNFTCEVEKLTFGSSLDPATDIGSMVDDEAAERVVNWAAAGATITTGVRRDGDTMGPMVVAAPPTGADRCLRWGKHRLDRTGRSRKGPIALLT</sequence>
<dbReference type="Pfam" id="PF00171">
    <property type="entry name" value="Aldedh"/>
    <property type="match status" value="1"/>
</dbReference>
<dbReference type="AlphaFoldDB" id="A0A418MWY3"/>
<accession>A0A418MWY3</accession>
<gene>
    <name evidence="2" type="ORF">D2L64_08345</name>
</gene>
<keyword evidence="3" id="KW-1185">Reference proteome</keyword>
<protein>
    <submittedName>
        <fullName evidence="2">Aldehyde dehydrogenase family protein</fullName>
    </submittedName>
</protein>
<dbReference type="Proteomes" id="UP000283832">
    <property type="component" value="Unassembled WGS sequence"/>
</dbReference>
<comment type="caution">
    <text evidence="2">The sequence shown here is derived from an EMBL/GenBank/DDBJ whole genome shotgun (WGS) entry which is preliminary data.</text>
</comment>
<name>A0A418MWY3_9ACTN</name>
<dbReference type="Gene3D" id="3.40.309.10">
    <property type="entry name" value="Aldehyde Dehydrogenase, Chain A, domain 2"/>
    <property type="match status" value="1"/>
</dbReference>
<evidence type="ECO:0000313" key="2">
    <source>
        <dbReference type="EMBL" id="RIV39337.1"/>
    </source>
</evidence>